<protein>
    <submittedName>
        <fullName evidence="2">Molybdenum hydroxylase</fullName>
    </submittedName>
</protein>
<gene>
    <name evidence="2" type="ORF">EF514_09115</name>
</gene>
<organism evidence="2 3">
    <name type="scientific">Anaerosphaera multitolerans</name>
    <dbReference type="NCBI Taxonomy" id="2487351"/>
    <lineage>
        <taxon>Bacteria</taxon>
        <taxon>Bacillati</taxon>
        <taxon>Bacillota</taxon>
        <taxon>Tissierellia</taxon>
        <taxon>Tissierellales</taxon>
        <taxon>Peptoniphilaceae</taxon>
        <taxon>Anaerosphaera</taxon>
    </lineage>
</organism>
<dbReference type="InterPro" id="IPR025877">
    <property type="entry name" value="MobA-like_NTP_Trfase"/>
</dbReference>
<dbReference type="AlphaFoldDB" id="A0A437S566"/>
<dbReference type="PANTHER" id="PTHR43777">
    <property type="entry name" value="MOLYBDENUM COFACTOR CYTIDYLYLTRANSFERASE"/>
    <property type="match status" value="1"/>
</dbReference>
<dbReference type="SUPFAM" id="SSF53448">
    <property type="entry name" value="Nucleotide-diphospho-sugar transferases"/>
    <property type="match status" value="1"/>
</dbReference>
<dbReference type="OrthoDB" id="9797742at2"/>
<proteinExistence type="predicted"/>
<feature type="domain" description="MobA-like NTP transferase" evidence="1">
    <location>
        <begin position="5"/>
        <end position="161"/>
    </location>
</feature>
<dbReference type="Gene3D" id="3.90.550.10">
    <property type="entry name" value="Spore Coat Polysaccharide Biosynthesis Protein SpsA, Chain A"/>
    <property type="match status" value="1"/>
</dbReference>
<comment type="caution">
    <text evidence="2">The sequence shown here is derived from an EMBL/GenBank/DDBJ whole genome shotgun (WGS) entry which is preliminary data.</text>
</comment>
<keyword evidence="3" id="KW-1185">Reference proteome</keyword>
<dbReference type="GO" id="GO:0016779">
    <property type="term" value="F:nucleotidyltransferase activity"/>
    <property type="evidence" value="ECO:0007669"/>
    <property type="project" value="UniProtKB-ARBA"/>
</dbReference>
<accession>A0A437S566</accession>
<sequence>MKISAVILASGMSSRMGENKLKLKYKGKSIFEYTIDLVGKLDFNDRLVITNDDEILNYGEKQKLRVIKNENFKEGKSESVKLGVRNSSEDSLGYMFFVCDQPLLSADTVEGLLEVFKENTEKIIYPMYGDRRGAPMIFPKAYRDKLLTLEKDQGGVIFIREDNSLPVNISSEVEHIDIDTVEDYERLLKL</sequence>
<dbReference type="CDD" id="cd04182">
    <property type="entry name" value="GT_2_like_f"/>
    <property type="match status" value="1"/>
</dbReference>
<name>A0A437S566_9FIRM</name>
<dbReference type="InterPro" id="IPR029044">
    <property type="entry name" value="Nucleotide-diphossugar_trans"/>
</dbReference>
<evidence type="ECO:0000313" key="2">
    <source>
        <dbReference type="EMBL" id="RVU54134.1"/>
    </source>
</evidence>
<dbReference type="EMBL" id="RLIH01000015">
    <property type="protein sequence ID" value="RVU54134.1"/>
    <property type="molecule type" value="Genomic_DNA"/>
</dbReference>
<evidence type="ECO:0000313" key="3">
    <source>
        <dbReference type="Proteomes" id="UP000288812"/>
    </source>
</evidence>
<dbReference type="Pfam" id="PF12804">
    <property type="entry name" value="NTP_transf_3"/>
    <property type="match status" value="1"/>
</dbReference>
<reference evidence="2 3" key="1">
    <citation type="submission" date="2018-11" db="EMBL/GenBank/DDBJ databases">
        <title>Genome sequencing and assembly of Anaerosphaera sp. nov., GS7-6-2.</title>
        <authorList>
            <person name="Rettenmaier R."/>
            <person name="Liebl W."/>
            <person name="Zverlov V."/>
        </authorList>
    </citation>
    <scope>NUCLEOTIDE SEQUENCE [LARGE SCALE GENOMIC DNA]</scope>
    <source>
        <strain evidence="2 3">GS7-6-2</strain>
    </source>
</reference>
<dbReference type="Proteomes" id="UP000288812">
    <property type="component" value="Unassembled WGS sequence"/>
</dbReference>
<dbReference type="RefSeq" id="WP_127725134.1">
    <property type="nucleotide sequence ID" value="NZ_RLIH01000015.1"/>
</dbReference>
<evidence type="ECO:0000259" key="1">
    <source>
        <dbReference type="Pfam" id="PF12804"/>
    </source>
</evidence>
<dbReference type="PANTHER" id="PTHR43777:SF1">
    <property type="entry name" value="MOLYBDENUM COFACTOR CYTIDYLYLTRANSFERASE"/>
    <property type="match status" value="1"/>
</dbReference>